<dbReference type="PANTHER" id="PTHR21660:SF1">
    <property type="entry name" value="ACYL-COENZYME A THIOESTERASE 13"/>
    <property type="match status" value="1"/>
</dbReference>
<dbReference type="Proteomes" id="UP000051681">
    <property type="component" value="Unassembled WGS sequence"/>
</dbReference>
<dbReference type="Pfam" id="PF03061">
    <property type="entry name" value="4HBT"/>
    <property type="match status" value="1"/>
</dbReference>
<dbReference type="InterPro" id="IPR029069">
    <property type="entry name" value="HotDog_dom_sf"/>
</dbReference>
<sequence>MTETRKQYFANSADEMMTTAEMLSISGLEAMQSTLNGDSPAAPIGKLMGFRLDTVEDGEVSFVGAPQFESTNPMGSVHGGWYGTVLDSCMGCAVMTKVPQGSVYTTMEYKINIIRPIPVGTEVRAVGRVQHAGRSSGIANGEIRGVADDRLYATGSTTCIIMKMK</sequence>
<dbReference type="InterPro" id="IPR006683">
    <property type="entry name" value="Thioestr_dom"/>
</dbReference>
<protein>
    <submittedName>
        <fullName evidence="4">Putative domain 1</fullName>
    </submittedName>
</protein>
<feature type="domain" description="Thioesterase" evidence="3">
    <location>
        <begin position="74"/>
        <end position="144"/>
    </location>
</feature>
<dbReference type="GO" id="GO:0047617">
    <property type="term" value="F:fatty acyl-CoA hydrolase activity"/>
    <property type="evidence" value="ECO:0007669"/>
    <property type="project" value="InterPro"/>
</dbReference>
<name>A0A0N7M1Q5_9RHOB</name>
<dbReference type="Gene3D" id="3.10.129.10">
    <property type="entry name" value="Hotdog Thioesterase"/>
    <property type="match status" value="1"/>
</dbReference>
<comment type="similarity">
    <text evidence="1">Belongs to the thioesterase PaaI family.</text>
</comment>
<dbReference type="InterPro" id="IPR039298">
    <property type="entry name" value="ACOT13"/>
</dbReference>
<reference evidence="4 5" key="1">
    <citation type="submission" date="2015-09" db="EMBL/GenBank/DDBJ databases">
        <authorList>
            <consortium name="Swine Surveillance"/>
        </authorList>
    </citation>
    <scope>NUCLEOTIDE SEQUENCE [LARGE SCALE GENOMIC DNA]</scope>
    <source>
        <strain evidence="4 5">CECT 8383</strain>
    </source>
</reference>
<dbReference type="RefSeq" id="WP_058318069.1">
    <property type="nucleotide sequence ID" value="NZ_CYSF01000006.1"/>
</dbReference>
<keyword evidence="2" id="KW-0378">Hydrolase</keyword>
<dbReference type="SUPFAM" id="SSF54637">
    <property type="entry name" value="Thioesterase/thiol ester dehydrase-isomerase"/>
    <property type="match status" value="1"/>
</dbReference>
<keyword evidence="5" id="KW-1185">Reference proteome</keyword>
<proteinExistence type="inferred from homology"/>
<dbReference type="InterPro" id="IPR003736">
    <property type="entry name" value="PAAI_dom"/>
</dbReference>
<dbReference type="EMBL" id="CYSF01000006">
    <property type="protein sequence ID" value="CUH83963.1"/>
    <property type="molecule type" value="Genomic_DNA"/>
</dbReference>
<dbReference type="OrthoDB" id="9813282at2"/>
<accession>A0A0N7M1Q5</accession>
<dbReference type="NCBIfam" id="TIGR00369">
    <property type="entry name" value="unchar_dom_1"/>
    <property type="match status" value="1"/>
</dbReference>
<dbReference type="PANTHER" id="PTHR21660">
    <property type="entry name" value="THIOESTERASE SUPERFAMILY MEMBER-RELATED"/>
    <property type="match status" value="1"/>
</dbReference>
<dbReference type="CDD" id="cd03443">
    <property type="entry name" value="PaaI_thioesterase"/>
    <property type="match status" value="1"/>
</dbReference>
<dbReference type="AlphaFoldDB" id="A0A0N7M1Q5"/>
<organism evidence="4 5">
    <name type="scientific">Thalassovita mediterranea</name>
    <dbReference type="NCBI Taxonomy" id="340021"/>
    <lineage>
        <taxon>Bacteria</taxon>
        <taxon>Pseudomonadati</taxon>
        <taxon>Pseudomonadota</taxon>
        <taxon>Alphaproteobacteria</taxon>
        <taxon>Rhodobacterales</taxon>
        <taxon>Roseobacteraceae</taxon>
        <taxon>Thalassovita</taxon>
    </lineage>
</organism>
<evidence type="ECO:0000256" key="2">
    <source>
        <dbReference type="ARBA" id="ARBA00022801"/>
    </source>
</evidence>
<evidence type="ECO:0000313" key="5">
    <source>
        <dbReference type="Proteomes" id="UP000051681"/>
    </source>
</evidence>
<gene>
    <name evidence="4" type="ORF">TM5383_01168</name>
</gene>
<evidence type="ECO:0000259" key="3">
    <source>
        <dbReference type="Pfam" id="PF03061"/>
    </source>
</evidence>
<evidence type="ECO:0000313" key="4">
    <source>
        <dbReference type="EMBL" id="CUH83963.1"/>
    </source>
</evidence>
<dbReference type="STRING" id="340021.TM5383_01168"/>
<evidence type="ECO:0000256" key="1">
    <source>
        <dbReference type="ARBA" id="ARBA00008324"/>
    </source>
</evidence>